<proteinExistence type="predicted"/>
<gene>
    <name evidence="1" type="ORF">SMCB_0797</name>
</gene>
<name>A0A060NNT0_9BURK</name>
<dbReference type="RefSeq" id="WP_045535227.1">
    <property type="nucleotide sequence ID" value="NZ_AP014569.1"/>
</dbReference>
<reference evidence="1 2" key="1">
    <citation type="journal article" date="2014" name="Nat. Commun.">
        <title>Physiological and genomic features of highly alkaliphilic hydrogen-utilizing Betaproteobacteria from a continental serpentinizing site.</title>
        <authorList>
            <person name="Suzuki S."/>
            <person name="Kuenen J.G."/>
            <person name="Schipper K."/>
            <person name="van der Velde S."/>
            <person name="Ishii S."/>
            <person name="Wu A."/>
            <person name="Sorokin D.Y."/>
            <person name="Tenney A."/>
            <person name="Meng X.Y."/>
            <person name="Morrill P.L."/>
            <person name="Kamagata Y."/>
            <person name="Muyzer G."/>
            <person name="Nealson K.H."/>
        </authorList>
    </citation>
    <scope>NUCLEOTIDE SEQUENCE [LARGE SCALE GENOMIC DNA]</scope>
    <source>
        <strain evidence="1 2">B1</strain>
    </source>
</reference>
<evidence type="ECO:0000313" key="2">
    <source>
        <dbReference type="Proteomes" id="UP000066014"/>
    </source>
</evidence>
<dbReference type="EMBL" id="AP014569">
    <property type="protein sequence ID" value="BAO83025.1"/>
    <property type="molecule type" value="Genomic_DNA"/>
</dbReference>
<dbReference type="AlphaFoldDB" id="A0A060NNT0"/>
<protein>
    <submittedName>
        <fullName evidence="1">Integral membrane protein</fullName>
    </submittedName>
</protein>
<dbReference type="HOGENOM" id="CLU_2506985_0_0_4"/>
<keyword evidence="2" id="KW-1185">Reference proteome</keyword>
<dbReference type="Proteomes" id="UP000066014">
    <property type="component" value="Chromosome"/>
</dbReference>
<evidence type="ECO:0000313" key="1">
    <source>
        <dbReference type="EMBL" id="BAO83025.1"/>
    </source>
</evidence>
<sequence>MILKASWDYAGFDAAKRIGQIKEALRTGDTLNPQLIHIEQVNVQINHQPGGAQINVGTLCDGAHQQHLQRALERLVSQLVSHYAA</sequence>
<accession>A0A060NNT0</accession>
<organism evidence="1 2">
    <name type="scientific">Serpentinimonas maccroryi</name>
    <dbReference type="NCBI Taxonomy" id="1458426"/>
    <lineage>
        <taxon>Bacteria</taxon>
        <taxon>Pseudomonadati</taxon>
        <taxon>Pseudomonadota</taxon>
        <taxon>Betaproteobacteria</taxon>
        <taxon>Burkholderiales</taxon>
        <taxon>Comamonadaceae</taxon>
        <taxon>Serpentinimonas</taxon>
    </lineage>
</organism>
<dbReference type="KEGG" id="cbab:SMCB_0797"/>